<gene>
    <name evidence="2" type="ORF">WFA24289_00320</name>
</gene>
<dbReference type="EMBL" id="CAKKNS010000001">
    <property type="protein sequence ID" value="CAH0416021.1"/>
    <property type="molecule type" value="Genomic_DNA"/>
</dbReference>
<reference evidence="2 3" key="1">
    <citation type="submission" date="2021-11" db="EMBL/GenBank/DDBJ databases">
        <authorList>
            <person name="Depoorter E."/>
        </authorList>
    </citation>
    <scope>NUCLEOTIDE SEQUENCE [LARGE SCALE GENOMIC DNA]</scope>
    <source>
        <strain evidence="2 3">LMG 24289</strain>
    </source>
</reference>
<evidence type="ECO:0000313" key="2">
    <source>
        <dbReference type="EMBL" id="CAH0416021.1"/>
    </source>
</evidence>
<comment type="caution">
    <text evidence="2">The sequence shown here is derived from an EMBL/GenBank/DDBJ whole genome shotgun (WGS) entry which is preliminary data.</text>
</comment>
<dbReference type="Pfam" id="PF01381">
    <property type="entry name" value="HTH_3"/>
    <property type="match status" value="1"/>
</dbReference>
<keyword evidence="3" id="KW-1185">Reference proteome</keyword>
<protein>
    <recommendedName>
        <fullName evidence="1">HTH cro/C1-type domain-containing protein</fullName>
    </recommendedName>
</protein>
<evidence type="ECO:0000259" key="1">
    <source>
        <dbReference type="PROSITE" id="PS50943"/>
    </source>
</evidence>
<dbReference type="RefSeq" id="WP_230096086.1">
    <property type="nucleotide sequence ID" value="NZ_CAKKNS010000001.1"/>
</dbReference>
<dbReference type="SUPFAM" id="SSF47413">
    <property type="entry name" value="lambda repressor-like DNA-binding domains"/>
    <property type="match status" value="1"/>
</dbReference>
<dbReference type="CDD" id="cd00093">
    <property type="entry name" value="HTH_XRE"/>
    <property type="match status" value="1"/>
</dbReference>
<accession>A0ABM8Z3X9</accession>
<dbReference type="InterPro" id="IPR001387">
    <property type="entry name" value="Cro/C1-type_HTH"/>
</dbReference>
<sequence>MQTTYVKDYTNTFIIHQHEYLVTAPARFDATTDELVDDIELDDGAVAIANQMYRQEMGLVSADDIKQYRAKINLSQREFAKLLGWSPNTVALYETDAFPSEANNKILKILMTDDHLLMCLFNESADKLSKQSITSIKGYLQTHFTDTQLSVANLLNMTTFSIFKLPMWSHLN</sequence>
<dbReference type="InterPro" id="IPR010982">
    <property type="entry name" value="Lambda_DNA-bd_dom_sf"/>
</dbReference>
<organism evidence="2 3">
    <name type="scientific">Periweissella fabaria</name>
    <dbReference type="NCBI Taxonomy" id="546157"/>
    <lineage>
        <taxon>Bacteria</taxon>
        <taxon>Bacillati</taxon>
        <taxon>Bacillota</taxon>
        <taxon>Bacilli</taxon>
        <taxon>Lactobacillales</taxon>
        <taxon>Lactobacillaceae</taxon>
        <taxon>Periweissella</taxon>
    </lineage>
</organism>
<evidence type="ECO:0000313" key="3">
    <source>
        <dbReference type="Proteomes" id="UP000789707"/>
    </source>
</evidence>
<dbReference type="PROSITE" id="PS50943">
    <property type="entry name" value="HTH_CROC1"/>
    <property type="match status" value="1"/>
</dbReference>
<dbReference type="Proteomes" id="UP000789707">
    <property type="component" value="Unassembled WGS sequence"/>
</dbReference>
<dbReference type="Gene3D" id="1.10.260.40">
    <property type="entry name" value="lambda repressor-like DNA-binding domains"/>
    <property type="match status" value="1"/>
</dbReference>
<proteinExistence type="predicted"/>
<name>A0ABM8Z3X9_9LACO</name>
<feature type="domain" description="HTH cro/C1-type" evidence="1">
    <location>
        <begin position="65"/>
        <end position="116"/>
    </location>
</feature>